<evidence type="ECO:0000313" key="5">
    <source>
        <dbReference type="Proteomes" id="UP000748025"/>
    </source>
</evidence>
<feature type="compositionally biased region" description="Basic residues" evidence="1">
    <location>
        <begin position="924"/>
        <end position="936"/>
    </location>
</feature>
<gene>
    <name evidence="4" type="ORF">E4U43_008230</name>
</gene>
<comment type="caution">
    <text evidence="4">The sequence shown here is derived from an EMBL/GenBank/DDBJ whole genome shotgun (WGS) entry which is preliminary data.</text>
</comment>
<dbReference type="PANTHER" id="PTHR28221">
    <property type="entry name" value="RNA POLYMERASE I-SPECIFIC TRANSCRIPTION INITIATION FACTOR RRN6"/>
    <property type="match status" value="1"/>
</dbReference>
<dbReference type="Pfam" id="PF10214">
    <property type="entry name" value="Rrn6_beta-prop"/>
    <property type="match status" value="1"/>
</dbReference>
<feature type="region of interest" description="Disordered" evidence="1">
    <location>
        <begin position="913"/>
        <end position="936"/>
    </location>
</feature>
<feature type="compositionally biased region" description="Polar residues" evidence="1">
    <location>
        <begin position="253"/>
        <end position="266"/>
    </location>
</feature>
<reference evidence="4" key="1">
    <citation type="journal article" date="2020" name="bioRxiv">
        <title>Whole genome comparisons of ergot fungi reveals the divergence and evolution of species within the genus Claviceps are the result of varying mechanisms driving genome evolution and host range expansion.</title>
        <authorList>
            <person name="Wyka S.A."/>
            <person name="Mondo S.J."/>
            <person name="Liu M."/>
            <person name="Dettman J."/>
            <person name="Nalam V."/>
            <person name="Broders K.D."/>
        </authorList>
    </citation>
    <scope>NUCLEOTIDE SEQUENCE</scope>
    <source>
        <strain evidence="4">CCC 602</strain>
    </source>
</reference>
<evidence type="ECO:0000259" key="2">
    <source>
        <dbReference type="Pfam" id="PF10214"/>
    </source>
</evidence>
<feature type="domain" description="RRN6 beta-propeller" evidence="2">
    <location>
        <begin position="20"/>
        <end position="406"/>
    </location>
</feature>
<dbReference type="InterPro" id="IPR048536">
    <property type="entry name" value="Rrn6_K-rich"/>
</dbReference>
<dbReference type="InterPro" id="IPR048535">
    <property type="entry name" value="RRN6_beta-prop"/>
</dbReference>
<dbReference type="InterPro" id="IPR019350">
    <property type="entry name" value="RNA_pol_I-sp_TIF_RRN6-like"/>
</dbReference>
<feature type="region of interest" description="Disordered" evidence="1">
    <location>
        <begin position="749"/>
        <end position="778"/>
    </location>
</feature>
<dbReference type="AlphaFoldDB" id="A0A9P7T0Z3"/>
<dbReference type="PANTHER" id="PTHR28221:SF2">
    <property type="entry name" value="RNA POLYMERASE I-SPECIFIC TRANSCRIPTION INITIATION FACTOR RRN6"/>
    <property type="match status" value="1"/>
</dbReference>
<sequence length="936" mass="104514">MLKDSLNRPNHAETLQNDRDILVMGEVTDMTSYRPTVSPLLAVVTGESGQKLRLAVAKKTQWQWGKHEDALLHLSVIDASQQENETIWIGDGLPIVNVKFVTTWWLSKRARWLLVQTQTSVTLLQPEIHPIPVLDHAQPRPNTFQPPSYIAPNRLITLHHKDTGGNEISDVWFIPASVGSLPRIGVIDQCGYWSIWTLLGTFQVGLNTLRLSMYKCGHICEGVLPSIPPLSTYPAQRHGMLRLGQTCVDDSSDPTTTPEQDSINPQESTQNHVLIWNAQHIALLDLETERFLPRLDILRQSRLAPDWIIGVEASPANGNHVFVLTARQIIWLDLSLAQVGAKPVLRPTLLLACSHVGFGNEDYRISTCPTSDDGFNSTMVFIHSPKLSQLTVYWFGVAPETQLPQYHRHITSLSSEGNESEIHRAQLIKVWPAKLEATLISDEPGPGSEYIDHNVKFYQMTIVGEDLSVRYGVCTSLADPAISVTLPTFRVSWSRSGERRRSRKRRKRLLRRLVYTFVIPDGMTDENMNALLNERKGPKKNHVDVPDPDVVEHTPRPKVLNVDRIGQEIASRMSSVIDRGACGLPTDMISLVRKTVNLGMLEKGNIPLMSWLFKPLLTHADGDCGRMQLFSDVEEPIPYSEPSDGMEPGIRELLGSTWDNLVVTQLRRRAADEPPGSILDYPSVLNQLSEFWLESAATSSRQEMHHARRVWVCEAARDLFLSSYGFIVQDVPLLETGTSHDAQVHHADDISQQSNHRAQSGPRIAASSPTEPASPAAGPVDAVFQRLRLLAPTLEPGKFGSLRPPKVLSYWPTKRGVGVGDYVSSVAVAEEAKFSHIKERRRRVESKMKAQSEKYKIPPFRRQGFPASDSLREDEPFTDFTQRKPPVQIMSSQLGVPELSQGFGVAGPSVTMSQPVSGAFGDRKKAKKSKRKSGFR</sequence>
<feature type="domain" description="RRN6 K-rich C-terminal" evidence="3">
    <location>
        <begin position="806"/>
        <end position="935"/>
    </location>
</feature>
<dbReference type="Proteomes" id="UP000748025">
    <property type="component" value="Unassembled WGS sequence"/>
</dbReference>
<organism evidence="4 5">
    <name type="scientific">Claviceps pusilla</name>
    <dbReference type="NCBI Taxonomy" id="123648"/>
    <lineage>
        <taxon>Eukaryota</taxon>
        <taxon>Fungi</taxon>
        <taxon>Dikarya</taxon>
        <taxon>Ascomycota</taxon>
        <taxon>Pezizomycotina</taxon>
        <taxon>Sordariomycetes</taxon>
        <taxon>Hypocreomycetidae</taxon>
        <taxon>Hypocreales</taxon>
        <taxon>Clavicipitaceae</taxon>
        <taxon>Claviceps</taxon>
    </lineage>
</organism>
<name>A0A9P7T0Z3_9HYPO</name>
<proteinExistence type="predicted"/>
<feature type="compositionally biased region" description="Low complexity" evidence="1">
    <location>
        <begin position="765"/>
        <end position="777"/>
    </location>
</feature>
<feature type="region of interest" description="Disordered" evidence="1">
    <location>
        <begin position="246"/>
        <end position="266"/>
    </location>
</feature>
<keyword evidence="5" id="KW-1185">Reference proteome</keyword>
<evidence type="ECO:0000256" key="1">
    <source>
        <dbReference type="SAM" id="MobiDB-lite"/>
    </source>
</evidence>
<dbReference type="OrthoDB" id="4090074at2759"/>
<dbReference type="EMBL" id="SRPW01000858">
    <property type="protein sequence ID" value="KAG6011588.1"/>
    <property type="molecule type" value="Genomic_DNA"/>
</dbReference>
<dbReference type="Pfam" id="PF20639">
    <property type="entry name" value="Rrn6_K-rich"/>
    <property type="match status" value="1"/>
</dbReference>
<evidence type="ECO:0000259" key="3">
    <source>
        <dbReference type="Pfam" id="PF20639"/>
    </source>
</evidence>
<evidence type="ECO:0008006" key="6">
    <source>
        <dbReference type="Google" id="ProtNLM"/>
    </source>
</evidence>
<accession>A0A9P7T0Z3</accession>
<protein>
    <recommendedName>
        <fullName evidence="6">RNA polymerase I-specific transcription initiation factor RRN6-like protein</fullName>
    </recommendedName>
</protein>
<evidence type="ECO:0000313" key="4">
    <source>
        <dbReference type="EMBL" id="KAG6011588.1"/>
    </source>
</evidence>